<dbReference type="Proteomes" id="UP000663889">
    <property type="component" value="Unassembled WGS sequence"/>
</dbReference>
<comment type="catalytic activity">
    <reaction evidence="9">
        <text>RNA(n) + ATP = RNA(n)-3'-adenine ribonucleotide + diphosphate</text>
        <dbReference type="Rhea" id="RHEA:11332"/>
        <dbReference type="Rhea" id="RHEA-COMP:14527"/>
        <dbReference type="Rhea" id="RHEA-COMP:17347"/>
        <dbReference type="ChEBI" id="CHEBI:30616"/>
        <dbReference type="ChEBI" id="CHEBI:33019"/>
        <dbReference type="ChEBI" id="CHEBI:140395"/>
        <dbReference type="ChEBI" id="CHEBI:173115"/>
        <dbReference type="EC" id="2.7.7.19"/>
    </reaction>
</comment>
<evidence type="ECO:0000259" key="10">
    <source>
        <dbReference type="Pfam" id="PF04928"/>
    </source>
</evidence>
<accession>A0A815YQQ5</accession>
<reference evidence="11" key="1">
    <citation type="submission" date="2021-02" db="EMBL/GenBank/DDBJ databases">
        <authorList>
            <person name="Nowell W R."/>
        </authorList>
    </citation>
    <scope>NUCLEOTIDE SEQUENCE</scope>
</reference>
<evidence type="ECO:0000313" key="11">
    <source>
        <dbReference type="EMBL" id="CAF1573684.1"/>
    </source>
</evidence>
<name>A0A815YQQ5_9BILA</name>
<gene>
    <name evidence="11" type="ORF">SEV965_LOCUS39680</name>
</gene>
<evidence type="ECO:0000313" key="12">
    <source>
        <dbReference type="Proteomes" id="UP000663889"/>
    </source>
</evidence>
<dbReference type="EMBL" id="CAJNOU010015910">
    <property type="protein sequence ID" value="CAF1573684.1"/>
    <property type="molecule type" value="Genomic_DNA"/>
</dbReference>
<dbReference type="SUPFAM" id="SSF81631">
    <property type="entry name" value="PAP/OAS1 substrate-binding domain"/>
    <property type="match status" value="1"/>
</dbReference>
<evidence type="ECO:0000256" key="1">
    <source>
        <dbReference type="ARBA" id="ARBA00004123"/>
    </source>
</evidence>
<protein>
    <recommendedName>
        <fullName evidence="3">polynucleotide adenylyltransferase</fullName>
        <ecNumber evidence="3">2.7.7.19</ecNumber>
    </recommendedName>
</protein>
<proteinExistence type="inferred from homology"/>
<dbReference type="GO" id="GO:0005634">
    <property type="term" value="C:nucleus"/>
    <property type="evidence" value="ECO:0007669"/>
    <property type="project" value="UniProtKB-SubCell"/>
</dbReference>
<comment type="caution">
    <text evidence="11">The sequence shown here is derived from an EMBL/GenBank/DDBJ whole genome shotgun (WGS) entry which is preliminary data.</text>
</comment>
<keyword evidence="4" id="KW-0507">mRNA processing</keyword>
<evidence type="ECO:0000256" key="4">
    <source>
        <dbReference type="ARBA" id="ARBA00022664"/>
    </source>
</evidence>
<dbReference type="GO" id="GO:0005524">
    <property type="term" value="F:ATP binding"/>
    <property type="evidence" value="ECO:0007669"/>
    <property type="project" value="UniProtKB-KW"/>
</dbReference>
<dbReference type="InterPro" id="IPR007012">
    <property type="entry name" value="PolA_pol_cen_dom"/>
</dbReference>
<dbReference type="EC" id="2.7.7.19" evidence="3"/>
<feature type="domain" description="Poly(A) polymerase central" evidence="10">
    <location>
        <begin position="41"/>
        <end position="105"/>
    </location>
</feature>
<keyword evidence="7" id="KW-0067">ATP-binding</keyword>
<feature type="non-terminal residue" evidence="11">
    <location>
        <position position="1"/>
    </location>
</feature>
<evidence type="ECO:0000256" key="7">
    <source>
        <dbReference type="ARBA" id="ARBA00022840"/>
    </source>
</evidence>
<evidence type="ECO:0000256" key="3">
    <source>
        <dbReference type="ARBA" id="ARBA00012388"/>
    </source>
</evidence>
<keyword evidence="6" id="KW-0547">Nucleotide-binding</keyword>
<comment type="subcellular location">
    <subcellularLocation>
        <location evidence="1">Nucleus</location>
    </subcellularLocation>
</comment>
<dbReference type="AlphaFoldDB" id="A0A815YQQ5"/>
<evidence type="ECO:0000256" key="9">
    <source>
        <dbReference type="ARBA" id="ARBA00048830"/>
    </source>
</evidence>
<dbReference type="GO" id="GO:1990817">
    <property type="term" value="F:poly(A) RNA polymerase activity"/>
    <property type="evidence" value="ECO:0007669"/>
    <property type="project" value="UniProtKB-EC"/>
</dbReference>
<evidence type="ECO:0000256" key="5">
    <source>
        <dbReference type="ARBA" id="ARBA00022679"/>
    </source>
</evidence>
<dbReference type="PANTHER" id="PTHR10682:SF10">
    <property type="entry name" value="POLYNUCLEOTIDE ADENYLYLTRANSFERASE"/>
    <property type="match status" value="1"/>
</dbReference>
<dbReference type="PANTHER" id="PTHR10682">
    <property type="entry name" value="POLY A POLYMERASE"/>
    <property type="match status" value="1"/>
</dbReference>
<keyword evidence="8" id="KW-0539">Nucleus</keyword>
<evidence type="ECO:0000256" key="8">
    <source>
        <dbReference type="ARBA" id="ARBA00023242"/>
    </source>
</evidence>
<dbReference type="Pfam" id="PF04928">
    <property type="entry name" value="PAP_central"/>
    <property type="match status" value="1"/>
</dbReference>
<evidence type="ECO:0000256" key="2">
    <source>
        <dbReference type="ARBA" id="ARBA00010912"/>
    </source>
</evidence>
<organism evidence="11 12">
    <name type="scientific">Rotaria sordida</name>
    <dbReference type="NCBI Taxonomy" id="392033"/>
    <lineage>
        <taxon>Eukaryota</taxon>
        <taxon>Metazoa</taxon>
        <taxon>Spiralia</taxon>
        <taxon>Gnathifera</taxon>
        <taxon>Rotifera</taxon>
        <taxon>Eurotatoria</taxon>
        <taxon>Bdelloidea</taxon>
        <taxon>Philodinida</taxon>
        <taxon>Philodinidae</taxon>
        <taxon>Rotaria</taxon>
    </lineage>
</organism>
<sequence>FVQIQTNKEQNTQNNSNFHEPIIGVHETEYLFVHVRCPPIFQHLLTFIRTWAQHAGLYGRAYGYLSGYSWAILCAYICHKYLSPIKSLSSIEHFSIEEFFSLVQQFFSI</sequence>
<feature type="non-terminal residue" evidence="11">
    <location>
        <position position="109"/>
    </location>
</feature>
<keyword evidence="5" id="KW-0808">Transferase</keyword>
<comment type="similarity">
    <text evidence="2">Belongs to the poly(A) polymerase family.</text>
</comment>
<evidence type="ECO:0000256" key="6">
    <source>
        <dbReference type="ARBA" id="ARBA00022741"/>
    </source>
</evidence>
<dbReference type="Gene3D" id="1.10.1410.10">
    <property type="match status" value="1"/>
</dbReference>
<dbReference type="GO" id="GO:0006397">
    <property type="term" value="P:mRNA processing"/>
    <property type="evidence" value="ECO:0007669"/>
    <property type="project" value="UniProtKB-KW"/>
</dbReference>